<dbReference type="AlphaFoldDB" id="A0A843UBG6"/>
<proteinExistence type="predicted"/>
<evidence type="ECO:0000313" key="2">
    <source>
        <dbReference type="EMBL" id="MQL80845.1"/>
    </source>
</evidence>
<organism evidence="2 3">
    <name type="scientific">Colocasia esculenta</name>
    <name type="common">Wild taro</name>
    <name type="synonym">Arum esculentum</name>
    <dbReference type="NCBI Taxonomy" id="4460"/>
    <lineage>
        <taxon>Eukaryota</taxon>
        <taxon>Viridiplantae</taxon>
        <taxon>Streptophyta</taxon>
        <taxon>Embryophyta</taxon>
        <taxon>Tracheophyta</taxon>
        <taxon>Spermatophyta</taxon>
        <taxon>Magnoliopsida</taxon>
        <taxon>Liliopsida</taxon>
        <taxon>Araceae</taxon>
        <taxon>Aroideae</taxon>
        <taxon>Colocasieae</taxon>
        <taxon>Colocasia</taxon>
    </lineage>
</organism>
<dbReference type="PANTHER" id="PTHR31446">
    <property type="entry name" value="ACID PHOSPHATASE/VANADIUM-DEPENDENT HALOPEROXIDASE-RELATED PROTEIN"/>
    <property type="match status" value="1"/>
</dbReference>
<evidence type="ECO:0000313" key="3">
    <source>
        <dbReference type="Proteomes" id="UP000652761"/>
    </source>
</evidence>
<dbReference type="EMBL" id="NMUH01000529">
    <property type="protein sequence ID" value="MQL80845.1"/>
    <property type="molecule type" value="Genomic_DNA"/>
</dbReference>
<dbReference type="Proteomes" id="UP000652761">
    <property type="component" value="Unassembled WGS sequence"/>
</dbReference>
<sequence length="267" mass="28611">MEPITLCSPSRVCLLQLPAARRTSFPVSRARHCRSSRPSRSRRFSVFCGGPVRDTRAPEEPSSNRGSRLRLPPALLPVLRSVGDFLLCQSRIARLYLRGGLEDGRIGGRDVACCGGLGTLLLSTTAAALSRARASPFLGTLAANPTFVSGLLAWALAQTTKLFLNFFVERRWDLGMLVSSGGMPSSHSALCTALTASVALCHGVGDALFPVCLGFTLIVMYDATGVRRHAGMQAAKKPWHPDPEPLNKNKYAGTQHDCGGLVPMASH</sequence>
<accession>A0A843UBG6</accession>
<feature type="region of interest" description="Disordered" evidence="1">
    <location>
        <begin position="41"/>
        <end position="68"/>
    </location>
</feature>
<reference evidence="2" key="1">
    <citation type="submission" date="2017-07" db="EMBL/GenBank/DDBJ databases">
        <title>Taro Niue Genome Assembly and Annotation.</title>
        <authorList>
            <person name="Atibalentja N."/>
            <person name="Keating K."/>
            <person name="Fields C.J."/>
        </authorList>
    </citation>
    <scope>NUCLEOTIDE SEQUENCE</scope>
    <source>
        <strain evidence="2">Niue_2</strain>
        <tissue evidence="2">Leaf</tissue>
    </source>
</reference>
<protein>
    <submittedName>
        <fullName evidence="2">Uncharacterized protein</fullName>
    </submittedName>
</protein>
<comment type="caution">
    <text evidence="2">The sequence shown here is derived from an EMBL/GenBank/DDBJ whole genome shotgun (WGS) entry which is preliminary data.</text>
</comment>
<keyword evidence="3" id="KW-1185">Reference proteome</keyword>
<dbReference type="InterPro" id="IPR003832">
    <property type="entry name" value="DUF212"/>
</dbReference>
<name>A0A843UBG6_COLES</name>
<evidence type="ECO:0000256" key="1">
    <source>
        <dbReference type="SAM" id="MobiDB-lite"/>
    </source>
</evidence>
<dbReference type="Pfam" id="PF02681">
    <property type="entry name" value="DUF212"/>
    <property type="match status" value="1"/>
</dbReference>
<dbReference type="PANTHER" id="PTHR31446:SF29">
    <property type="entry name" value="ACID PHOSPHATASE_VANADIUM-DEPENDENT HALOPEROXIDASE-RELATED PROTEIN"/>
    <property type="match status" value="1"/>
</dbReference>
<dbReference type="OrthoDB" id="1716650at2759"/>
<gene>
    <name evidence="2" type="ORF">Taro_013279</name>
</gene>